<dbReference type="VEuPathDB" id="FungiDB:C8Q69DRAFT_122821"/>
<dbReference type="InterPro" id="IPR057229">
    <property type="entry name" value="DUF7907"/>
</dbReference>
<feature type="chain" id="PRO_5019588500" description="DUF7907 domain-containing protein" evidence="1">
    <location>
        <begin position="19"/>
        <end position="178"/>
    </location>
</feature>
<dbReference type="RefSeq" id="XP_028481255.1">
    <property type="nucleotide sequence ID" value="XM_028625227.1"/>
</dbReference>
<feature type="signal peptide" evidence="1">
    <location>
        <begin position="1"/>
        <end position="18"/>
    </location>
</feature>
<proteinExistence type="predicted"/>
<dbReference type="OrthoDB" id="3518533at2759"/>
<dbReference type="Proteomes" id="UP000283841">
    <property type="component" value="Unassembled WGS sequence"/>
</dbReference>
<feature type="domain" description="DUF7907" evidence="2">
    <location>
        <begin position="35"/>
        <end position="175"/>
    </location>
</feature>
<dbReference type="STRING" id="264951.A0A443HIE2"/>
<comment type="caution">
    <text evidence="3">The sequence shown here is derived from an EMBL/GenBank/DDBJ whole genome shotgun (WGS) entry which is preliminary data.</text>
</comment>
<evidence type="ECO:0000256" key="1">
    <source>
        <dbReference type="SAM" id="SignalP"/>
    </source>
</evidence>
<name>A0A443HIE2_BYSSP</name>
<evidence type="ECO:0000313" key="4">
    <source>
        <dbReference type="Proteomes" id="UP000283841"/>
    </source>
</evidence>
<keyword evidence="4" id="KW-1185">Reference proteome</keyword>
<gene>
    <name evidence="3" type="ORF">C8Q69DRAFT_122821</name>
</gene>
<sequence>MKFSIISSLALLASAVMAMPANPAIQRRQANTTIPFYLKTSGAANDQHNNLYVTAYHTGAGFNDAVLESSNQNAAKAILNGTNVQFELGTPFPWGFDMGSATNYGAWEFVQINAGYGTSGFSINSSGLEWNAEDGFGGWLVCDWWHNAPQLFYLVEYYQPELPSSCDKVQLKPEYISA</sequence>
<dbReference type="GeneID" id="39594504"/>
<protein>
    <recommendedName>
        <fullName evidence="2">DUF7907 domain-containing protein</fullName>
    </recommendedName>
</protein>
<evidence type="ECO:0000313" key="3">
    <source>
        <dbReference type="EMBL" id="RWQ91610.1"/>
    </source>
</evidence>
<keyword evidence="1" id="KW-0732">Signal</keyword>
<organism evidence="3 4">
    <name type="scientific">Byssochlamys spectabilis</name>
    <name type="common">Paecilomyces variotii</name>
    <dbReference type="NCBI Taxonomy" id="264951"/>
    <lineage>
        <taxon>Eukaryota</taxon>
        <taxon>Fungi</taxon>
        <taxon>Dikarya</taxon>
        <taxon>Ascomycota</taxon>
        <taxon>Pezizomycotina</taxon>
        <taxon>Eurotiomycetes</taxon>
        <taxon>Eurotiomycetidae</taxon>
        <taxon>Eurotiales</taxon>
        <taxon>Thermoascaceae</taxon>
        <taxon>Paecilomyces</taxon>
    </lineage>
</organism>
<evidence type="ECO:0000259" key="2">
    <source>
        <dbReference type="Pfam" id="PF25484"/>
    </source>
</evidence>
<dbReference type="EMBL" id="RCNU01000018">
    <property type="protein sequence ID" value="RWQ91610.1"/>
    <property type="molecule type" value="Genomic_DNA"/>
</dbReference>
<dbReference type="AlphaFoldDB" id="A0A443HIE2"/>
<reference evidence="3 4" key="1">
    <citation type="journal article" date="2018" name="Front. Microbiol.">
        <title>Genomic and genetic insights into a cosmopolitan fungus, Paecilomyces variotii (Eurotiales).</title>
        <authorList>
            <person name="Urquhart A.S."/>
            <person name="Mondo S.J."/>
            <person name="Makela M.R."/>
            <person name="Hane J.K."/>
            <person name="Wiebenga A."/>
            <person name="He G."/>
            <person name="Mihaltcheva S."/>
            <person name="Pangilinan J."/>
            <person name="Lipzen A."/>
            <person name="Barry K."/>
            <person name="de Vries R.P."/>
            <person name="Grigoriev I.V."/>
            <person name="Idnurm A."/>
        </authorList>
    </citation>
    <scope>NUCLEOTIDE SEQUENCE [LARGE SCALE GENOMIC DNA]</scope>
    <source>
        <strain evidence="3 4">CBS 101075</strain>
    </source>
</reference>
<accession>A0A443HIE2</accession>
<dbReference type="Pfam" id="PF25484">
    <property type="entry name" value="DUF7907"/>
    <property type="match status" value="1"/>
</dbReference>